<reference evidence="3 4" key="1">
    <citation type="submission" date="2018-11" db="EMBL/GenBank/DDBJ databases">
        <authorList>
            <consortium name="Pathogen Informatics"/>
        </authorList>
    </citation>
    <scope>NUCLEOTIDE SEQUENCE [LARGE SCALE GENOMIC DNA]</scope>
</reference>
<evidence type="ECO:0000256" key="1">
    <source>
        <dbReference type="SAM" id="Coils"/>
    </source>
</evidence>
<feature type="region of interest" description="Disordered" evidence="2">
    <location>
        <begin position="1"/>
        <end position="47"/>
    </location>
</feature>
<evidence type="ECO:0000313" key="3">
    <source>
        <dbReference type="EMBL" id="VDM36132.1"/>
    </source>
</evidence>
<sequence length="194" mass="20584">MATFPLFPSLSHKTPGSTGQLAKTQSRLGHPPAPGVGQSGLLAPGAFAQSGAPGGSISPHLSGSAFHLIGSSSASAAATAATLTAGGINLPMQSADSILLGRLLHEKETMLQQQLQDLTRLRFQNSEMEVRIKSLQRELDSKTSRLNALEVAQVRSILIQHLPFGTAKGSNFDLQLNCPIDHFDNNKKGSYFQQ</sequence>
<name>A0A3P7HN19_HYDTA</name>
<keyword evidence="4" id="KW-1185">Reference proteome</keyword>
<feature type="compositionally biased region" description="Polar residues" evidence="2">
    <location>
        <begin position="11"/>
        <end position="27"/>
    </location>
</feature>
<dbReference type="OrthoDB" id="2019763at2759"/>
<proteinExistence type="predicted"/>
<feature type="coiled-coil region" evidence="1">
    <location>
        <begin position="118"/>
        <end position="152"/>
    </location>
</feature>
<organism evidence="3 4">
    <name type="scientific">Hydatigena taeniaeformis</name>
    <name type="common">Feline tapeworm</name>
    <name type="synonym">Taenia taeniaeformis</name>
    <dbReference type="NCBI Taxonomy" id="6205"/>
    <lineage>
        <taxon>Eukaryota</taxon>
        <taxon>Metazoa</taxon>
        <taxon>Spiralia</taxon>
        <taxon>Lophotrochozoa</taxon>
        <taxon>Platyhelminthes</taxon>
        <taxon>Cestoda</taxon>
        <taxon>Eucestoda</taxon>
        <taxon>Cyclophyllidea</taxon>
        <taxon>Taeniidae</taxon>
        <taxon>Hydatigera</taxon>
    </lineage>
</organism>
<gene>
    <name evidence="3" type="ORF">TTAC_LOCUS11152</name>
</gene>
<dbReference type="EMBL" id="UYWX01023072">
    <property type="protein sequence ID" value="VDM36132.1"/>
    <property type="molecule type" value="Genomic_DNA"/>
</dbReference>
<dbReference type="Proteomes" id="UP000274429">
    <property type="component" value="Unassembled WGS sequence"/>
</dbReference>
<evidence type="ECO:0000256" key="2">
    <source>
        <dbReference type="SAM" id="MobiDB-lite"/>
    </source>
</evidence>
<keyword evidence="1" id="KW-0175">Coiled coil</keyword>
<accession>A0A3P7HN19</accession>
<dbReference type="AlphaFoldDB" id="A0A3P7HN19"/>
<protein>
    <submittedName>
        <fullName evidence="3">Uncharacterized protein</fullName>
    </submittedName>
</protein>
<evidence type="ECO:0000313" key="4">
    <source>
        <dbReference type="Proteomes" id="UP000274429"/>
    </source>
</evidence>